<evidence type="ECO:0000259" key="1">
    <source>
        <dbReference type="Pfam" id="PF09836"/>
    </source>
</evidence>
<dbReference type="eggNOG" id="COG3219">
    <property type="taxonomic scope" value="Bacteria"/>
</dbReference>
<dbReference type="RefSeq" id="WP_019692177.1">
    <property type="nucleotide sequence ID" value="NZ_AFOY02000009.1"/>
</dbReference>
<dbReference type="AlphaFoldDB" id="A0A010RQE9"/>
<dbReference type="HOGENOM" id="CLU_086594_0_1_6"/>
<evidence type="ECO:0000313" key="3">
    <source>
        <dbReference type="Proteomes" id="UP000022611"/>
    </source>
</evidence>
<protein>
    <recommendedName>
        <fullName evidence="1">Putative DNA-binding domain-containing protein</fullName>
    </recommendedName>
</protein>
<name>A0A010RQE9_PSEFL</name>
<dbReference type="Gene3D" id="1.10.150.690">
    <property type="entry name" value="DUF2063"/>
    <property type="match status" value="1"/>
</dbReference>
<reference evidence="2 3" key="1">
    <citation type="journal article" date="2011" name="J. Bacteriol.">
        <title>Draft genome sequence of the polycyclic aromatic hydrocarbon-degrading, genetically engineered bioluminescent bioreporter Pseudomonas fluorescens HK44.</title>
        <authorList>
            <person name="Chauhan A."/>
            <person name="Layton A.C."/>
            <person name="Williams D.E."/>
            <person name="Smartt A.E."/>
            <person name="Ripp S."/>
            <person name="Karpinets T.V."/>
            <person name="Brown S.D."/>
            <person name="Sayler G.S."/>
        </authorList>
    </citation>
    <scope>NUCLEOTIDE SEQUENCE [LARGE SCALE GENOMIC DNA]</scope>
    <source>
        <strain evidence="2 3">HK44</strain>
    </source>
</reference>
<dbReference type="InterPro" id="IPR018640">
    <property type="entry name" value="DUF2063"/>
</dbReference>
<accession>A0A010RQE9</accession>
<proteinExistence type="predicted"/>
<dbReference type="PATRIC" id="fig|1042209.11.peg.2066"/>
<dbReference type="OrthoDB" id="4146344at2"/>
<sequence length="257" mass="27620">MNTQADFAAALLDPRRPCPDGLFSANGADPDSRFAVYRNNVQSSLINALADSYPVVSQLVGNEFFRAMAQFYGRDFPPSSALINDYGSDFASFIEHFAPAASVPYLADVARLERLRVMAYHAADANAVEPARIAAALAAPEALAQLHIHLHPSTFTLSSSYATVALWAAHQTDTPPRNLAPYHPQSALVLRNGLEVEVFAIDVGTATFIHSLQNNHPLGQAVADALDAAPAFDLSQCLALLIGHNAIIHLQHDKVSP</sequence>
<gene>
    <name evidence="2" type="ORF">HK44_027475</name>
</gene>
<comment type="caution">
    <text evidence="2">The sequence shown here is derived from an EMBL/GenBank/DDBJ whole genome shotgun (WGS) entry which is preliminary data.</text>
</comment>
<dbReference type="InterPro" id="IPR044922">
    <property type="entry name" value="DUF2063_N_sf"/>
</dbReference>
<dbReference type="Proteomes" id="UP000022611">
    <property type="component" value="Unassembled WGS sequence"/>
</dbReference>
<organism evidence="2 3">
    <name type="scientific">Pseudomonas fluorescens HK44</name>
    <dbReference type="NCBI Taxonomy" id="1042209"/>
    <lineage>
        <taxon>Bacteria</taxon>
        <taxon>Pseudomonadati</taxon>
        <taxon>Pseudomonadota</taxon>
        <taxon>Gammaproteobacteria</taxon>
        <taxon>Pseudomonadales</taxon>
        <taxon>Pseudomonadaceae</taxon>
        <taxon>Pseudomonas</taxon>
    </lineage>
</organism>
<dbReference type="EMBL" id="AFOY02000009">
    <property type="protein sequence ID" value="EXF94676.1"/>
    <property type="molecule type" value="Genomic_DNA"/>
</dbReference>
<evidence type="ECO:0000313" key="2">
    <source>
        <dbReference type="EMBL" id="EXF94676.1"/>
    </source>
</evidence>
<dbReference type="Pfam" id="PF09836">
    <property type="entry name" value="DUF2063"/>
    <property type="match status" value="1"/>
</dbReference>
<feature type="domain" description="Putative DNA-binding" evidence="1">
    <location>
        <begin position="3"/>
        <end position="94"/>
    </location>
</feature>